<protein>
    <submittedName>
        <fullName evidence="2">Uncharacterized protein</fullName>
    </submittedName>
</protein>
<feature type="compositionally biased region" description="Basic and acidic residues" evidence="1">
    <location>
        <begin position="26"/>
        <end position="43"/>
    </location>
</feature>
<comment type="caution">
    <text evidence="2">The sequence shown here is derived from an EMBL/GenBank/DDBJ whole genome shotgun (WGS) entry which is preliminary data.</text>
</comment>
<proteinExistence type="predicted"/>
<dbReference type="EMBL" id="JANIID010000055">
    <property type="protein sequence ID" value="MCQ8774821.1"/>
    <property type="molecule type" value="Genomic_DNA"/>
</dbReference>
<dbReference type="AlphaFoldDB" id="A0A9X2LPW4"/>
<feature type="region of interest" description="Disordered" evidence="1">
    <location>
        <begin position="1"/>
        <end position="43"/>
    </location>
</feature>
<organism evidence="2 3">
    <name type="scientific">Streptomyces telluris</name>
    <dbReference type="NCBI Taxonomy" id="2720021"/>
    <lineage>
        <taxon>Bacteria</taxon>
        <taxon>Bacillati</taxon>
        <taxon>Actinomycetota</taxon>
        <taxon>Actinomycetes</taxon>
        <taxon>Kitasatosporales</taxon>
        <taxon>Streptomycetaceae</taxon>
        <taxon>Streptomyces</taxon>
    </lineage>
</organism>
<reference evidence="2" key="1">
    <citation type="submission" date="2022-06" db="EMBL/GenBank/DDBJ databases">
        <title>WGS of actinobacteria.</title>
        <authorList>
            <person name="Thawai C."/>
        </authorList>
    </citation>
    <scope>NUCLEOTIDE SEQUENCE</scope>
    <source>
        <strain evidence="2">AA8</strain>
    </source>
</reference>
<sequence length="43" mass="4585">MLYPTQHQHRPSGGLLHAKKQIAAARRRDGDGGGTEKSDGNDG</sequence>
<evidence type="ECO:0000313" key="2">
    <source>
        <dbReference type="EMBL" id="MCQ8774821.1"/>
    </source>
</evidence>
<keyword evidence="3" id="KW-1185">Reference proteome</keyword>
<accession>A0A9X2LPW4</accession>
<evidence type="ECO:0000313" key="3">
    <source>
        <dbReference type="Proteomes" id="UP001142374"/>
    </source>
</evidence>
<name>A0A9X2LPW4_9ACTN</name>
<gene>
    <name evidence="2" type="ORF">NQU55_34430</name>
</gene>
<dbReference type="Proteomes" id="UP001142374">
    <property type="component" value="Unassembled WGS sequence"/>
</dbReference>
<evidence type="ECO:0000256" key="1">
    <source>
        <dbReference type="SAM" id="MobiDB-lite"/>
    </source>
</evidence>
<dbReference type="RefSeq" id="WP_256791756.1">
    <property type="nucleotide sequence ID" value="NZ_JAATER010000690.1"/>
</dbReference>